<dbReference type="SMART" id="SM00363">
    <property type="entry name" value="S4"/>
    <property type="match status" value="1"/>
</dbReference>
<dbReference type="InterPro" id="IPR002942">
    <property type="entry name" value="S4_RNA-bd"/>
</dbReference>
<evidence type="ECO:0000256" key="5">
    <source>
        <dbReference type="ARBA" id="ARBA00023274"/>
    </source>
</evidence>
<proteinExistence type="inferred from homology"/>
<dbReference type="PANTHER" id="PTHR11581">
    <property type="entry name" value="30S/40S RIBOSOMAL PROTEIN S4"/>
    <property type="match status" value="1"/>
</dbReference>
<keyword evidence="4 6" id="KW-0689">Ribosomal protein</keyword>
<keyword evidence="3 6" id="KW-0694">RNA-binding</keyword>
<dbReference type="Pfam" id="PF08071">
    <property type="entry name" value="RS4NT"/>
    <property type="match status" value="1"/>
</dbReference>
<dbReference type="GO" id="GO:0003735">
    <property type="term" value="F:structural constituent of ribosome"/>
    <property type="evidence" value="ECO:0007669"/>
    <property type="project" value="UniProtKB-UniRule"/>
</dbReference>
<dbReference type="FunFam" id="3.10.290.10:FF:000002">
    <property type="entry name" value="40S ribosomal protein S4"/>
    <property type="match status" value="1"/>
</dbReference>
<dbReference type="OMA" id="GHIQLNL"/>
<reference evidence="9 10" key="1">
    <citation type="journal article" date="2010" name="Nature">
        <title>The Ectocarpus genome and the independent evolution of multicellularity in brown algae.</title>
        <authorList>
            <person name="Cock J.M."/>
            <person name="Sterck L."/>
            <person name="Rouze P."/>
            <person name="Scornet D."/>
            <person name="Allen A.E."/>
            <person name="Amoutzias G."/>
            <person name="Anthouard V."/>
            <person name="Artiguenave F."/>
            <person name="Aury J.M."/>
            <person name="Badger J.H."/>
            <person name="Beszteri B."/>
            <person name="Billiau K."/>
            <person name="Bonnet E."/>
            <person name="Bothwell J.H."/>
            <person name="Bowler C."/>
            <person name="Boyen C."/>
            <person name="Brownlee C."/>
            <person name="Carrano C.J."/>
            <person name="Charrier B."/>
            <person name="Cho G.Y."/>
            <person name="Coelho S.M."/>
            <person name="Collen J."/>
            <person name="Corre E."/>
            <person name="Da Silva C."/>
            <person name="Delage L."/>
            <person name="Delaroque N."/>
            <person name="Dittami S.M."/>
            <person name="Doulbeau S."/>
            <person name="Elias M."/>
            <person name="Farnham G."/>
            <person name="Gachon C.M."/>
            <person name="Gschloessl B."/>
            <person name="Heesch S."/>
            <person name="Jabbari K."/>
            <person name="Jubin C."/>
            <person name="Kawai H."/>
            <person name="Kimura K."/>
            <person name="Kloareg B."/>
            <person name="Kupper F.C."/>
            <person name="Lang D."/>
            <person name="Le Bail A."/>
            <person name="Leblanc C."/>
            <person name="Lerouge P."/>
            <person name="Lohr M."/>
            <person name="Lopez P.J."/>
            <person name="Martens C."/>
            <person name="Maumus F."/>
            <person name="Michel G."/>
            <person name="Miranda-Saavedra D."/>
            <person name="Morales J."/>
            <person name="Moreau H."/>
            <person name="Motomura T."/>
            <person name="Nagasato C."/>
            <person name="Napoli C.A."/>
            <person name="Nelson D.R."/>
            <person name="Nyvall-Collen P."/>
            <person name="Peters A.F."/>
            <person name="Pommier C."/>
            <person name="Potin P."/>
            <person name="Poulain J."/>
            <person name="Quesneville H."/>
            <person name="Read B."/>
            <person name="Rensing S.A."/>
            <person name="Ritter A."/>
            <person name="Rousvoal S."/>
            <person name="Samanta M."/>
            <person name="Samson G."/>
            <person name="Schroeder D.C."/>
            <person name="Segurens B."/>
            <person name="Strittmatter M."/>
            <person name="Tonon T."/>
            <person name="Tregear J.W."/>
            <person name="Valentin K."/>
            <person name="von Dassow P."/>
            <person name="Yamagishi T."/>
            <person name="Van de Peer Y."/>
            <person name="Wincker P."/>
        </authorList>
    </citation>
    <scope>NUCLEOTIDE SEQUENCE [LARGE SCALE GENOMIC DNA]</scope>
    <source>
        <strain evidence="10">Ec32 / CCAP1310/4</strain>
    </source>
</reference>
<dbReference type="Gene3D" id="3.10.290.10">
    <property type="entry name" value="RNA-binding S4 domain"/>
    <property type="match status" value="1"/>
</dbReference>
<dbReference type="eggNOG" id="KOG0378">
    <property type="taxonomic scope" value="Eukaryota"/>
</dbReference>
<dbReference type="InParanoid" id="D7FLZ5"/>
<dbReference type="CDD" id="cd00165">
    <property type="entry name" value="S4"/>
    <property type="match status" value="1"/>
</dbReference>
<comment type="similarity">
    <text evidence="1 6">Belongs to the eukaryotic ribosomal protein eS4 family.</text>
</comment>
<dbReference type="InterPro" id="IPR032277">
    <property type="entry name" value="Ribosomal_eS4_C"/>
</dbReference>
<dbReference type="Pfam" id="PF16121">
    <property type="entry name" value="40S_S4_C"/>
    <property type="match status" value="1"/>
</dbReference>
<dbReference type="FunFam" id="2.40.50.740:FF:000001">
    <property type="entry name" value="40S ribosomal protein S4"/>
    <property type="match status" value="1"/>
</dbReference>
<dbReference type="Gene3D" id="2.40.50.740">
    <property type="match status" value="1"/>
</dbReference>
<sequence>MGRGPKKHMKRLNAPKHWLLGKMEGIWAPKPSPGPHLNRECLPLVIIIRNRLKYALTMSEANMICMQKLIKVDGKVRTDVNFPAGFMDVVQIQKSGDLFRLLYNTKGRFVLHRISEEESKFKLCRVNKVEMSKNKIPYLVTHDGRTIRYPDPLIKVNDTIKVDLETGKAIDTIKFEIGNVCMIARGRNAGRVGIMQHIERHPGSFDIVSVKDGAGHVFATRLQNIFTMGHGTRAMVSLPKGKGVKLTILEEKAAKIKKAQNN</sequence>
<evidence type="ECO:0000256" key="4">
    <source>
        <dbReference type="ARBA" id="ARBA00022980"/>
    </source>
</evidence>
<dbReference type="OrthoDB" id="1109245at2759"/>
<dbReference type="GO" id="GO:0019843">
    <property type="term" value="F:rRNA binding"/>
    <property type="evidence" value="ECO:0007669"/>
    <property type="project" value="UniProtKB-UniRule"/>
</dbReference>
<dbReference type="GO" id="GO:0006412">
    <property type="term" value="P:translation"/>
    <property type="evidence" value="ECO:0007669"/>
    <property type="project" value="InterPro"/>
</dbReference>
<keyword evidence="2 6" id="KW-0699">rRNA-binding</keyword>
<dbReference type="FunCoup" id="D7FLZ5">
    <property type="interactions" value="280"/>
</dbReference>
<keyword evidence="5 6" id="KW-0687">Ribonucleoprotein</keyword>
<dbReference type="InterPro" id="IPR036986">
    <property type="entry name" value="S4_RNA-bd_sf"/>
</dbReference>
<dbReference type="InterPro" id="IPR018199">
    <property type="entry name" value="Ribosomal_eS4_N_CS"/>
</dbReference>
<dbReference type="Pfam" id="PF00900">
    <property type="entry name" value="Ribosomal_S4e"/>
    <property type="match status" value="1"/>
</dbReference>
<dbReference type="PROSITE" id="PS50889">
    <property type="entry name" value="S4"/>
    <property type="match status" value="1"/>
</dbReference>
<dbReference type="EMBL" id="FN649746">
    <property type="protein sequence ID" value="CBJ29820.1"/>
    <property type="molecule type" value="Genomic_DNA"/>
</dbReference>
<dbReference type="InterPro" id="IPR013845">
    <property type="entry name" value="Ribosomal_eS4_central_region"/>
</dbReference>
<feature type="domain" description="KOW" evidence="8">
    <location>
        <begin position="174"/>
        <end position="201"/>
    </location>
</feature>
<dbReference type="AlphaFoldDB" id="D7FLZ5"/>
<dbReference type="Pfam" id="PF01479">
    <property type="entry name" value="S4"/>
    <property type="match status" value="1"/>
</dbReference>
<dbReference type="InterPro" id="IPR041982">
    <property type="entry name" value="Ribosomal_eS4_KOW"/>
</dbReference>
<evidence type="ECO:0000256" key="2">
    <source>
        <dbReference type="ARBA" id="ARBA00022730"/>
    </source>
</evidence>
<dbReference type="InterPro" id="IPR013843">
    <property type="entry name" value="Ribosomal_eS4_N"/>
</dbReference>
<gene>
    <name evidence="9" type="ORF">Esi_0162_0045</name>
</gene>
<feature type="domain" description="RNA-binding S4" evidence="7">
    <location>
        <begin position="43"/>
        <end position="106"/>
    </location>
</feature>
<dbReference type="HAMAP" id="MF_00485">
    <property type="entry name" value="Ribosomal_eS4"/>
    <property type="match status" value="1"/>
</dbReference>
<dbReference type="STRING" id="2880.D7FLZ5"/>
<name>D7FLZ5_ECTSI</name>
<dbReference type="InterPro" id="IPR000876">
    <property type="entry name" value="Ribosomal_eS4"/>
</dbReference>
<dbReference type="InterPro" id="IPR005824">
    <property type="entry name" value="KOW"/>
</dbReference>
<protein>
    <recommendedName>
        <fullName evidence="6">40S ribosomal protein S4</fullName>
    </recommendedName>
</protein>
<dbReference type="InterPro" id="IPR038237">
    <property type="entry name" value="Ribosomal_eS4_central_sf"/>
</dbReference>
<evidence type="ECO:0000259" key="8">
    <source>
        <dbReference type="SMART" id="SM00739"/>
    </source>
</evidence>
<evidence type="ECO:0000256" key="6">
    <source>
        <dbReference type="PIRNR" id="PIRNR002116"/>
    </source>
</evidence>
<dbReference type="EMBL" id="FN648158">
    <property type="protein sequence ID" value="CBJ29820.1"/>
    <property type="molecule type" value="Genomic_DNA"/>
</dbReference>
<dbReference type="PROSITE" id="PS00528">
    <property type="entry name" value="RIBOSOMAL_S4E"/>
    <property type="match status" value="1"/>
</dbReference>
<evidence type="ECO:0000256" key="1">
    <source>
        <dbReference type="ARBA" id="ARBA00007500"/>
    </source>
</evidence>
<dbReference type="Gene3D" id="2.30.30.30">
    <property type="match status" value="1"/>
</dbReference>
<evidence type="ECO:0000256" key="3">
    <source>
        <dbReference type="ARBA" id="ARBA00022884"/>
    </source>
</evidence>
<accession>D7FLZ5</accession>
<dbReference type="PIRSF" id="PIRSF002116">
    <property type="entry name" value="Ribosomal_S4"/>
    <property type="match status" value="1"/>
</dbReference>
<evidence type="ECO:0000313" key="10">
    <source>
        <dbReference type="Proteomes" id="UP000002630"/>
    </source>
</evidence>
<dbReference type="CDD" id="cd06087">
    <property type="entry name" value="KOW_RPS4"/>
    <property type="match status" value="1"/>
</dbReference>
<dbReference type="SMART" id="SM00739">
    <property type="entry name" value="KOW"/>
    <property type="match status" value="1"/>
</dbReference>
<dbReference type="Proteomes" id="UP000002630">
    <property type="component" value="Linkage Group LG21"/>
</dbReference>
<dbReference type="InterPro" id="IPR014722">
    <property type="entry name" value="Rib_uL2_dom2"/>
</dbReference>
<organism evidence="9 10">
    <name type="scientific">Ectocarpus siliculosus</name>
    <name type="common">Brown alga</name>
    <name type="synonym">Conferva siliculosa</name>
    <dbReference type="NCBI Taxonomy" id="2880"/>
    <lineage>
        <taxon>Eukaryota</taxon>
        <taxon>Sar</taxon>
        <taxon>Stramenopiles</taxon>
        <taxon>Ochrophyta</taxon>
        <taxon>PX clade</taxon>
        <taxon>Phaeophyceae</taxon>
        <taxon>Ectocarpales</taxon>
        <taxon>Ectocarpaceae</taxon>
        <taxon>Ectocarpus</taxon>
    </lineage>
</organism>
<evidence type="ECO:0000313" key="9">
    <source>
        <dbReference type="EMBL" id="CBJ29820.1"/>
    </source>
</evidence>
<evidence type="ECO:0000259" key="7">
    <source>
        <dbReference type="SMART" id="SM00363"/>
    </source>
</evidence>
<dbReference type="PANTHER" id="PTHR11581:SF0">
    <property type="entry name" value="SMALL RIBOSOMAL SUBUNIT PROTEIN ES4"/>
    <property type="match status" value="1"/>
</dbReference>
<dbReference type="GO" id="GO:0022627">
    <property type="term" value="C:cytosolic small ribosomal subunit"/>
    <property type="evidence" value="ECO:0007669"/>
    <property type="project" value="TreeGrafter"/>
</dbReference>
<keyword evidence="10" id="KW-1185">Reference proteome</keyword>
<dbReference type="FunFam" id="2.30.30.30:FF:000005">
    <property type="entry name" value="40S ribosomal protein S4"/>
    <property type="match status" value="1"/>
</dbReference>